<gene>
    <name evidence="1" type="ORF">OG835_22835</name>
</gene>
<evidence type="ECO:0000313" key="2">
    <source>
        <dbReference type="Proteomes" id="UP001348369"/>
    </source>
</evidence>
<reference evidence="1" key="1">
    <citation type="submission" date="2022-10" db="EMBL/GenBank/DDBJ databases">
        <title>The complete genomes of actinobacterial strains from the NBC collection.</title>
        <authorList>
            <person name="Joergensen T.S."/>
            <person name="Alvarez Arevalo M."/>
            <person name="Sterndorff E.B."/>
            <person name="Faurdal D."/>
            <person name="Vuksanovic O."/>
            <person name="Mourched A.-S."/>
            <person name="Charusanti P."/>
            <person name="Shaw S."/>
            <person name="Blin K."/>
            <person name="Weber T."/>
        </authorList>
    </citation>
    <scope>NUCLEOTIDE SEQUENCE</scope>
    <source>
        <strain evidence="1">NBC 01771</strain>
    </source>
</reference>
<keyword evidence="1" id="KW-0547">Nucleotide-binding</keyword>
<evidence type="ECO:0000313" key="1">
    <source>
        <dbReference type="EMBL" id="WSB99558.1"/>
    </source>
</evidence>
<keyword evidence="2" id="KW-1185">Reference proteome</keyword>
<keyword evidence="1" id="KW-0067">ATP-binding</keyword>
<name>A0ACD4ZNI7_9ACTN</name>
<protein>
    <submittedName>
        <fullName evidence="1">ATP-binding protein</fullName>
    </submittedName>
</protein>
<proteinExistence type="predicted"/>
<dbReference type="EMBL" id="CP109109">
    <property type="protein sequence ID" value="WSB99558.1"/>
    <property type="molecule type" value="Genomic_DNA"/>
</dbReference>
<accession>A0ACD4ZNI7</accession>
<sequence length="144" mass="15950">MYAMATHDQQTAERWRMQFSSTAACVSLVRHQVEKTLSEWGYVLDDIDRVVLVSSELATNAVLHGHIPGHLFEVALTSTDHTCLIEVSDSSPRTPMALRPTAEEEHGRGLPLVSALAVRVGYHARKPTGKTVWAHILRTSHGSR</sequence>
<dbReference type="Proteomes" id="UP001348369">
    <property type="component" value="Chromosome"/>
</dbReference>
<organism evidence="1 2">
    <name type="scientific">Streptomyces scopuliridis</name>
    <dbReference type="NCBI Taxonomy" id="452529"/>
    <lineage>
        <taxon>Bacteria</taxon>
        <taxon>Bacillati</taxon>
        <taxon>Actinomycetota</taxon>
        <taxon>Actinomycetes</taxon>
        <taxon>Kitasatosporales</taxon>
        <taxon>Streptomycetaceae</taxon>
        <taxon>Streptomyces</taxon>
    </lineage>
</organism>